<dbReference type="Pfam" id="PF09361">
    <property type="entry name" value="Phasin_2"/>
    <property type="match status" value="1"/>
</dbReference>
<reference evidence="3 4" key="1">
    <citation type="journal article" date="2010" name="Stand. Genomic Sci.">
        <title>Complete genome sequence of Ferrimonas balearica type strain (PAT).</title>
        <authorList>
            <person name="Nolan M."/>
            <person name="Sikorski J."/>
            <person name="Davenport K."/>
            <person name="Lucas S."/>
            <person name="Glavina Del Rio T."/>
            <person name="Tice H."/>
            <person name="Cheng J."/>
            <person name="Goodwin L."/>
            <person name="Pitluck S."/>
            <person name="Liolios K."/>
            <person name="Ivanova N."/>
            <person name="Mavromatis K."/>
            <person name="Ovchinnikova G."/>
            <person name="Pati A."/>
            <person name="Chen A."/>
            <person name="Palaniappan K."/>
            <person name="Land M."/>
            <person name="Hauser L."/>
            <person name="Chang Y."/>
            <person name="Jeffries C."/>
            <person name="Tapia R."/>
            <person name="Brettin T."/>
            <person name="Detter J."/>
            <person name="Han C."/>
            <person name="Yasawong M."/>
            <person name="Rohde M."/>
            <person name="Tindall B."/>
            <person name="Goker M."/>
            <person name="Woyke T."/>
            <person name="Bristow J."/>
            <person name="Eisen J."/>
            <person name="Markowitz V."/>
            <person name="Hugenholtz P."/>
            <person name="Kyrpides N."/>
            <person name="Klenk H."/>
            <person name="Lapidus A."/>
        </authorList>
    </citation>
    <scope>NUCLEOTIDE SEQUENCE [LARGE SCALE GENOMIC DNA]</scope>
    <source>
        <strain evidence="4">DSM 9799 / CCM 4581 / KCTC 23876 / PAT</strain>
    </source>
</reference>
<protein>
    <recommendedName>
        <fullName evidence="2">Phasin domain-containing protein</fullName>
    </recommendedName>
</protein>
<dbReference type="AlphaFoldDB" id="E1SV10"/>
<evidence type="ECO:0000259" key="2">
    <source>
        <dbReference type="Pfam" id="PF09361"/>
    </source>
</evidence>
<dbReference type="OrthoDB" id="6402256at2"/>
<keyword evidence="4" id="KW-1185">Reference proteome</keyword>
<dbReference type="EMBL" id="CP002209">
    <property type="protein sequence ID" value="ADN76337.1"/>
    <property type="molecule type" value="Genomic_DNA"/>
</dbReference>
<name>E1SV10_FERBD</name>
<feature type="region of interest" description="Disordered" evidence="1">
    <location>
        <begin position="105"/>
        <end position="125"/>
    </location>
</feature>
<evidence type="ECO:0000313" key="3">
    <source>
        <dbReference type="EMBL" id="ADN76337.1"/>
    </source>
</evidence>
<sequence>MFTDVKTQFDEQLQRSIDTNTKVRELSTQFASDAALRNNDFVNQMVQSSLENSQALAQCATPMQLVEKQVELSNQFREGMESYMKTSIEALTQYGQTVAELTGELVQANSPKAPTASRRKSGKDA</sequence>
<proteinExistence type="predicted"/>
<dbReference type="STRING" id="550540.Fbal_2134"/>
<dbReference type="Proteomes" id="UP000006683">
    <property type="component" value="Chromosome"/>
</dbReference>
<gene>
    <name evidence="3" type="ordered locus">Fbal_2134</name>
</gene>
<feature type="domain" description="Phasin" evidence="2">
    <location>
        <begin position="8"/>
        <end position="102"/>
    </location>
</feature>
<organism evidence="3 4">
    <name type="scientific">Ferrimonas balearica (strain DSM 9799 / CCM 4581 / KCTC 23876 / PAT)</name>
    <dbReference type="NCBI Taxonomy" id="550540"/>
    <lineage>
        <taxon>Bacteria</taxon>
        <taxon>Pseudomonadati</taxon>
        <taxon>Pseudomonadota</taxon>
        <taxon>Gammaproteobacteria</taxon>
        <taxon>Alteromonadales</taxon>
        <taxon>Ferrimonadaceae</taxon>
        <taxon>Ferrimonas</taxon>
    </lineage>
</organism>
<dbReference type="RefSeq" id="WP_013345643.1">
    <property type="nucleotide sequence ID" value="NC_014541.1"/>
</dbReference>
<dbReference type="KEGG" id="fbl:Fbal_2134"/>
<dbReference type="HOGENOM" id="CLU_1989329_0_0_6"/>
<accession>E1SV10</accession>
<dbReference type="GeneID" id="67182337"/>
<evidence type="ECO:0000313" key="4">
    <source>
        <dbReference type="Proteomes" id="UP000006683"/>
    </source>
</evidence>
<dbReference type="InterPro" id="IPR018968">
    <property type="entry name" value="Phasin"/>
</dbReference>
<evidence type="ECO:0000256" key="1">
    <source>
        <dbReference type="SAM" id="MobiDB-lite"/>
    </source>
</evidence>